<gene>
    <name evidence="2" type="ORF">Ga0061069_105138</name>
</gene>
<evidence type="ECO:0000256" key="1">
    <source>
        <dbReference type="SAM" id="Phobius"/>
    </source>
</evidence>
<name>A0A0K6I1J3_9BURK</name>
<dbReference type="STRING" id="339866.GCA_001418255_01644"/>
<keyword evidence="3" id="KW-1185">Reference proteome</keyword>
<evidence type="ECO:0000313" key="3">
    <source>
        <dbReference type="Proteomes" id="UP000183649"/>
    </source>
</evidence>
<accession>A0A0K6I1J3</accession>
<protein>
    <recommendedName>
        <fullName evidence="4">FixH</fullName>
    </recommendedName>
</protein>
<dbReference type="EMBL" id="CYHF01000005">
    <property type="protein sequence ID" value="CUA97137.1"/>
    <property type="molecule type" value="Genomic_DNA"/>
</dbReference>
<keyword evidence="1" id="KW-0812">Transmembrane</keyword>
<organism evidence="2 3">
    <name type="scientific">Thiomonas bhubaneswarensis</name>
    <dbReference type="NCBI Taxonomy" id="339866"/>
    <lineage>
        <taxon>Bacteria</taxon>
        <taxon>Pseudomonadati</taxon>
        <taxon>Pseudomonadota</taxon>
        <taxon>Betaproteobacteria</taxon>
        <taxon>Burkholderiales</taxon>
        <taxon>Thiomonas</taxon>
    </lineage>
</organism>
<dbReference type="AlphaFoldDB" id="A0A0K6I1J3"/>
<proteinExistence type="predicted"/>
<dbReference type="Proteomes" id="UP000183649">
    <property type="component" value="Unassembled WGS sequence"/>
</dbReference>
<dbReference type="Pfam" id="PF05751">
    <property type="entry name" value="FixH"/>
    <property type="match status" value="1"/>
</dbReference>
<dbReference type="OrthoDB" id="5295180at2"/>
<dbReference type="InterPro" id="IPR008620">
    <property type="entry name" value="FixH"/>
</dbReference>
<dbReference type="RefSeq" id="WP_055450539.1">
    <property type="nucleotide sequence ID" value="NZ_CYHF01000005.1"/>
</dbReference>
<reference evidence="3" key="1">
    <citation type="submission" date="2015-08" db="EMBL/GenBank/DDBJ databases">
        <authorList>
            <person name="Varghese N."/>
        </authorList>
    </citation>
    <scope>NUCLEOTIDE SEQUENCE [LARGE SCALE GENOMIC DNA]</scope>
    <source>
        <strain evidence="3">DSM 18181</strain>
    </source>
</reference>
<keyword evidence="1" id="KW-1133">Transmembrane helix</keyword>
<keyword evidence="1" id="KW-0472">Membrane</keyword>
<sequence>MHPAATRPWYREPWPWFLIALPLIAVLASVYTIYLASRTPDSLVTDHYYKKGLAVGGDIQRERHAEALRLSGQMSIAAGRIELHLNQKIAQDTLHLMLRHPLSQQKDVQIDLHRNASGDYSAFSPPLEAVRYRVHLETADWRLAGVWVPGKVLTLEPGV</sequence>
<feature type="transmembrane region" description="Helical" evidence="1">
    <location>
        <begin position="16"/>
        <end position="36"/>
    </location>
</feature>
<evidence type="ECO:0008006" key="4">
    <source>
        <dbReference type="Google" id="ProtNLM"/>
    </source>
</evidence>
<evidence type="ECO:0000313" key="2">
    <source>
        <dbReference type="EMBL" id="CUA97137.1"/>
    </source>
</evidence>